<gene>
    <name evidence="2" type="ORF">HanXRQr2_Chr09g0404801</name>
</gene>
<keyword evidence="1" id="KW-0812">Transmembrane</keyword>
<name>A0A9K3I9F0_HELAN</name>
<evidence type="ECO:0000256" key="1">
    <source>
        <dbReference type="SAM" id="Phobius"/>
    </source>
</evidence>
<dbReference type="Gramene" id="mRNA:HanXRQr2_Chr09g0404801">
    <property type="protein sequence ID" value="CDS:HanXRQr2_Chr09g0404801.1"/>
    <property type="gene ID" value="HanXRQr2_Chr09g0404801"/>
</dbReference>
<accession>A0A9K3I9F0</accession>
<feature type="transmembrane region" description="Helical" evidence="1">
    <location>
        <begin position="21"/>
        <end position="42"/>
    </location>
</feature>
<reference evidence="2" key="2">
    <citation type="submission" date="2020-06" db="EMBL/GenBank/DDBJ databases">
        <title>Helianthus annuus Genome sequencing and assembly Release 2.</title>
        <authorList>
            <person name="Gouzy J."/>
            <person name="Langlade N."/>
            <person name="Munos S."/>
        </authorList>
    </citation>
    <scope>NUCLEOTIDE SEQUENCE</scope>
    <source>
        <tissue evidence="2">Leaves</tissue>
    </source>
</reference>
<dbReference type="Proteomes" id="UP000215914">
    <property type="component" value="Unassembled WGS sequence"/>
</dbReference>
<evidence type="ECO:0000313" key="3">
    <source>
        <dbReference type="Proteomes" id="UP000215914"/>
    </source>
</evidence>
<protein>
    <submittedName>
        <fullName evidence="2">Uncharacterized protein</fullName>
    </submittedName>
</protein>
<keyword evidence="3" id="KW-1185">Reference proteome</keyword>
<proteinExistence type="predicted"/>
<sequence>MIKKNLGFCKHIVRLLKQSTCLARFLFSWYSNFIHSTVTIIYNPFLHKTITCKH</sequence>
<reference evidence="2" key="1">
    <citation type="journal article" date="2017" name="Nature">
        <title>The sunflower genome provides insights into oil metabolism, flowering and Asterid evolution.</title>
        <authorList>
            <person name="Badouin H."/>
            <person name="Gouzy J."/>
            <person name="Grassa C.J."/>
            <person name="Murat F."/>
            <person name="Staton S.E."/>
            <person name="Cottret L."/>
            <person name="Lelandais-Briere C."/>
            <person name="Owens G.L."/>
            <person name="Carrere S."/>
            <person name="Mayjonade B."/>
            <person name="Legrand L."/>
            <person name="Gill N."/>
            <person name="Kane N.C."/>
            <person name="Bowers J.E."/>
            <person name="Hubner S."/>
            <person name="Bellec A."/>
            <person name="Berard A."/>
            <person name="Berges H."/>
            <person name="Blanchet N."/>
            <person name="Boniface M.C."/>
            <person name="Brunel D."/>
            <person name="Catrice O."/>
            <person name="Chaidir N."/>
            <person name="Claudel C."/>
            <person name="Donnadieu C."/>
            <person name="Faraut T."/>
            <person name="Fievet G."/>
            <person name="Helmstetter N."/>
            <person name="King M."/>
            <person name="Knapp S.J."/>
            <person name="Lai Z."/>
            <person name="Le Paslier M.C."/>
            <person name="Lippi Y."/>
            <person name="Lorenzon L."/>
            <person name="Mandel J.R."/>
            <person name="Marage G."/>
            <person name="Marchand G."/>
            <person name="Marquand E."/>
            <person name="Bret-Mestries E."/>
            <person name="Morien E."/>
            <person name="Nambeesan S."/>
            <person name="Nguyen T."/>
            <person name="Pegot-Espagnet P."/>
            <person name="Pouilly N."/>
            <person name="Raftis F."/>
            <person name="Sallet E."/>
            <person name="Schiex T."/>
            <person name="Thomas J."/>
            <person name="Vandecasteele C."/>
            <person name="Vares D."/>
            <person name="Vear F."/>
            <person name="Vautrin S."/>
            <person name="Crespi M."/>
            <person name="Mangin B."/>
            <person name="Burke J.M."/>
            <person name="Salse J."/>
            <person name="Munos S."/>
            <person name="Vincourt P."/>
            <person name="Rieseberg L.H."/>
            <person name="Langlade N.B."/>
        </authorList>
    </citation>
    <scope>NUCLEOTIDE SEQUENCE</scope>
    <source>
        <tissue evidence="2">Leaves</tissue>
    </source>
</reference>
<organism evidence="2 3">
    <name type="scientific">Helianthus annuus</name>
    <name type="common">Common sunflower</name>
    <dbReference type="NCBI Taxonomy" id="4232"/>
    <lineage>
        <taxon>Eukaryota</taxon>
        <taxon>Viridiplantae</taxon>
        <taxon>Streptophyta</taxon>
        <taxon>Embryophyta</taxon>
        <taxon>Tracheophyta</taxon>
        <taxon>Spermatophyta</taxon>
        <taxon>Magnoliopsida</taxon>
        <taxon>eudicotyledons</taxon>
        <taxon>Gunneridae</taxon>
        <taxon>Pentapetalae</taxon>
        <taxon>asterids</taxon>
        <taxon>campanulids</taxon>
        <taxon>Asterales</taxon>
        <taxon>Asteraceae</taxon>
        <taxon>Asteroideae</taxon>
        <taxon>Heliantheae alliance</taxon>
        <taxon>Heliantheae</taxon>
        <taxon>Helianthus</taxon>
    </lineage>
</organism>
<dbReference type="EMBL" id="MNCJ02000324">
    <property type="protein sequence ID" value="KAF5792331.1"/>
    <property type="molecule type" value="Genomic_DNA"/>
</dbReference>
<comment type="caution">
    <text evidence="2">The sequence shown here is derived from an EMBL/GenBank/DDBJ whole genome shotgun (WGS) entry which is preliminary data.</text>
</comment>
<dbReference type="AlphaFoldDB" id="A0A9K3I9F0"/>
<evidence type="ECO:0000313" key="2">
    <source>
        <dbReference type="EMBL" id="KAF5792331.1"/>
    </source>
</evidence>
<keyword evidence="1" id="KW-1133">Transmembrane helix</keyword>
<keyword evidence="1" id="KW-0472">Membrane</keyword>